<feature type="transmembrane region" description="Helical" evidence="8">
    <location>
        <begin position="316"/>
        <end position="336"/>
    </location>
</feature>
<evidence type="ECO:0000256" key="3">
    <source>
        <dbReference type="ARBA" id="ARBA00022448"/>
    </source>
</evidence>
<keyword evidence="5 8" id="KW-0812">Transmembrane</keyword>
<sequence>MECRIADFPPPDHDINSRNLSETFHQTLVIRSAPGDRDPGHALPEPQCCAANCSLPSSPISSPDINSVINDPASSQFKWIHIVALLSKADWCVLLGLAGAIAFLHIAGWFILIALVIPHHYQLGDKQGVFGVGLGITAYTLGMRHAFDADHIAAIDNTTRKLLADGKRPLSVGFWFSLGHSSVVFIASLVIILGIQGFTSSVENDDSSLHKWTGIIGASVSGIFLCVIGLLNLAVLIQIVRVFRRMRAGDYSEPELEKELDKRGFLNRILGRVAGLVRSSWHMYPLGFLFGLGFDTATEVALLFLAAGAATSSIPWYAALCLPTLFAAGMTLLDTVDGACMRFAYGWAFSRPVRKIYYNIVITSLSVAVALGVGMLELTQVLIEEANLGGAFFSGIASVNLNTVGYVIVGIFISTWILAVLLWRVGRFEETWTAVLSEAPDDGLDKPDYEVHSMDMESSLEAGESRSRALEPPMTRVGTS</sequence>
<dbReference type="Proteomes" id="UP000054558">
    <property type="component" value="Unassembled WGS sequence"/>
</dbReference>
<evidence type="ECO:0000256" key="9">
    <source>
        <dbReference type="SAM" id="MobiDB-lite"/>
    </source>
</evidence>
<evidence type="ECO:0000313" key="11">
    <source>
        <dbReference type="Proteomes" id="UP000054558"/>
    </source>
</evidence>
<feature type="transmembrane region" description="Helical" evidence="8">
    <location>
        <begin position="286"/>
        <end position="310"/>
    </location>
</feature>
<evidence type="ECO:0000256" key="6">
    <source>
        <dbReference type="ARBA" id="ARBA00022989"/>
    </source>
</evidence>
<name>A0A0U9HJF1_KLENI</name>
<evidence type="ECO:0000256" key="8">
    <source>
        <dbReference type="RuleBase" id="RU362101"/>
    </source>
</evidence>
<dbReference type="GO" id="GO:0012505">
    <property type="term" value="C:endomembrane system"/>
    <property type="evidence" value="ECO:0007669"/>
    <property type="project" value="UniProtKB-SubCell"/>
</dbReference>
<comment type="subcellular location">
    <subcellularLocation>
        <location evidence="8">Cell membrane</location>
        <topology evidence="8">Multi-pass membrane protein</topology>
    </subcellularLocation>
    <subcellularLocation>
        <location evidence="1">Endomembrane system</location>
        <topology evidence="1">Multi-pass membrane protein</topology>
    </subcellularLocation>
</comment>
<evidence type="ECO:0000256" key="5">
    <source>
        <dbReference type="ARBA" id="ARBA00022692"/>
    </source>
</evidence>
<evidence type="ECO:0000313" key="10">
    <source>
        <dbReference type="EMBL" id="GAQ81827.1"/>
    </source>
</evidence>
<feature type="transmembrane region" description="Helical" evidence="8">
    <location>
        <begin position="170"/>
        <end position="195"/>
    </location>
</feature>
<protein>
    <recommendedName>
        <fullName evidence="8">Nickel/cobalt efflux system</fullName>
    </recommendedName>
</protein>
<dbReference type="OMA" id="SAAIWKF"/>
<dbReference type="STRING" id="105231.A0A0U9HJF1"/>
<comment type="similarity">
    <text evidence="2 8">Belongs to the NiCoT transporter (TC 2.A.52) family.</text>
</comment>
<keyword evidence="3 8" id="KW-0813">Transport</keyword>
<feature type="region of interest" description="Disordered" evidence="9">
    <location>
        <begin position="455"/>
        <end position="480"/>
    </location>
</feature>
<reference evidence="10 11" key="1">
    <citation type="journal article" date="2014" name="Nat. Commun.">
        <title>Klebsormidium flaccidum genome reveals primary factors for plant terrestrial adaptation.</title>
        <authorList>
            <person name="Hori K."/>
            <person name="Maruyama F."/>
            <person name="Fujisawa T."/>
            <person name="Togashi T."/>
            <person name="Yamamoto N."/>
            <person name="Seo M."/>
            <person name="Sato S."/>
            <person name="Yamada T."/>
            <person name="Mori H."/>
            <person name="Tajima N."/>
            <person name="Moriyama T."/>
            <person name="Ikeuchi M."/>
            <person name="Watanabe M."/>
            <person name="Wada H."/>
            <person name="Kobayashi K."/>
            <person name="Saito M."/>
            <person name="Masuda T."/>
            <person name="Sasaki-Sekimoto Y."/>
            <person name="Mashiguchi K."/>
            <person name="Awai K."/>
            <person name="Shimojima M."/>
            <person name="Masuda S."/>
            <person name="Iwai M."/>
            <person name="Nobusawa T."/>
            <person name="Narise T."/>
            <person name="Kondo S."/>
            <person name="Saito H."/>
            <person name="Sato R."/>
            <person name="Murakawa M."/>
            <person name="Ihara Y."/>
            <person name="Oshima-Yamada Y."/>
            <person name="Ohtaka K."/>
            <person name="Satoh M."/>
            <person name="Sonobe K."/>
            <person name="Ishii M."/>
            <person name="Ohtani R."/>
            <person name="Kanamori-Sato M."/>
            <person name="Honoki R."/>
            <person name="Miyazaki D."/>
            <person name="Mochizuki H."/>
            <person name="Umetsu J."/>
            <person name="Higashi K."/>
            <person name="Shibata D."/>
            <person name="Kamiya Y."/>
            <person name="Sato N."/>
            <person name="Nakamura Y."/>
            <person name="Tabata S."/>
            <person name="Ida S."/>
            <person name="Kurokawa K."/>
            <person name="Ohta H."/>
        </authorList>
    </citation>
    <scope>NUCLEOTIDE SEQUENCE [LARGE SCALE GENOMIC DNA]</scope>
    <source>
        <strain evidence="10 11">NIES-2285</strain>
    </source>
</reference>
<dbReference type="PANTHER" id="PTHR31611:SF0">
    <property type="entry name" value="HIGH-AFFINITY NICKEL TRANSPORT PROTEIN NIC1"/>
    <property type="match status" value="1"/>
</dbReference>
<dbReference type="InterPro" id="IPR011541">
    <property type="entry name" value="Ni/Co_transpt_high_affinity"/>
</dbReference>
<dbReference type="AlphaFoldDB" id="A0A0U9HJF1"/>
<feature type="transmembrane region" description="Helical" evidence="8">
    <location>
        <begin position="403"/>
        <end position="423"/>
    </location>
</feature>
<feature type="transmembrane region" description="Helical" evidence="8">
    <location>
        <begin position="215"/>
        <end position="237"/>
    </location>
</feature>
<proteinExistence type="inferred from homology"/>
<keyword evidence="7 8" id="KW-0472">Membrane</keyword>
<accession>A0A0U9HJF1</accession>
<dbReference type="GO" id="GO:0005886">
    <property type="term" value="C:plasma membrane"/>
    <property type="evidence" value="ECO:0007669"/>
    <property type="project" value="UniProtKB-SubCell"/>
</dbReference>
<keyword evidence="6 8" id="KW-1133">Transmembrane helix</keyword>
<evidence type="ECO:0000256" key="4">
    <source>
        <dbReference type="ARBA" id="ARBA00022596"/>
    </source>
</evidence>
<gene>
    <name evidence="10" type="ORF">KFL_000920120</name>
</gene>
<feature type="transmembrane region" description="Helical" evidence="8">
    <location>
        <begin position="93"/>
        <end position="117"/>
    </location>
</feature>
<dbReference type="InterPro" id="IPR004688">
    <property type="entry name" value="Ni/Co_transpt"/>
</dbReference>
<dbReference type="OrthoDB" id="5197598at2759"/>
<dbReference type="Pfam" id="PF03824">
    <property type="entry name" value="NicO"/>
    <property type="match status" value="1"/>
</dbReference>
<dbReference type="GO" id="GO:0098716">
    <property type="term" value="P:nickel cation import across plasma membrane"/>
    <property type="evidence" value="ECO:0000318"/>
    <property type="project" value="GO_Central"/>
</dbReference>
<evidence type="ECO:0000256" key="7">
    <source>
        <dbReference type="ARBA" id="ARBA00023136"/>
    </source>
</evidence>
<keyword evidence="11" id="KW-1185">Reference proteome</keyword>
<organism evidence="10 11">
    <name type="scientific">Klebsormidium nitens</name>
    <name type="common">Green alga</name>
    <name type="synonym">Ulothrix nitens</name>
    <dbReference type="NCBI Taxonomy" id="105231"/>
    <lineage>
        <taxon>Eukaryota</taxon>
        <taxon>Viridiplantae</taxon>
        <taxon>Streptophyta</taxon>
        <taxon>Klebsormidiophyceae</taxon>
        <taxon>Klebsormidiales</taxon>
        <taxon>Klebsormidiaceae</taxon>
        <taxon>Klebsormidium</taxon>
    </lineage>
</organism>
<dbReference type="PANTHER" id="PTHR31611">
    <property type="entry name" value="HIGH-AFFINITY NICKEL TRANSPORT PROTEIN NIC1"/>
    <property type="match status" value="1"/>
</dbReference>
<evidence type="ECO:0000256" key="2">
    <source>
        <dbReference type="ARBA" id="ARBA00010892"/>
    </source>
</evidence>
<dbReference type="NCBIfam" id="TIGR00802">
    <property type="entry name" value="nico"/>
    <property type="match status" value="1"/>
</dbReference>
<evidence type="ECO:0000256" key="1">
    <source>
        <dbReference type="ARBA" id="ARBA00004127"/>
    </source>
</evidence>
<dbReference type="EMBL" id="DF237041">
    <property type="protein sequence ID" value="GAQ81827.1"/>
    <property type="molecule type" value="Genomic_DNA"/>
</dbReference>
<dbReference type="GO" id="GO:0044750">
    <property type="term" value="F:high-affinity nickel cation transmembrane transporter activity"/>
    <property type="evidence" value="ECO:0000318"/>
    <property type="project" value="GO_Central"/>
</dbReference>
<feature type="transmembrane region" description="Helical" evidence="8">
    <location>
        <begin position="356"/>
        <end position="383"/>
    </location>
</feature>
<keyword evidence="4" id="KW-0533">Nickel</keyword>